<dbReference type="RefSeq" id="WP_089207175.1">
    <property type="nucleotide sequence ID" value="NZ_CP109068.1"/>
</dbReference>
<gene>
    <name evidence="1" type="ORF">SAMN05216276_1008184</name>
</gene>
<dbReference type="GO" id="GO:0016705">
    <property type="term" value="F:oxidoreductase activity, acting on paired donors, with incorporation or reduction of molecular oxygen"/>
    <property type="evidence" value="ECO:0007669"/>
    <property type="project" value="InterPro"/>
</dbReference>
<dbReference type="EMBL" id="FZOD01000008">
    <property type="protein sequence ID" value="SNS38708.1"/>
    <property type="molecule type" value="Genomic_DNA"/>
</dbReference>
<evidence type="ECO:0000313" key="1">
    <source>
        <dbReference type="EMBL" id="SNS38708.1"/>
    </source>
</evidence>
<sequence length="65" mass="7767">MVRIRFGIFYEHQLPKPWQPGDERRLYKDALEQIEIADRVGFDYAWEVEHHLPQDTDSHTGIVSE</sequence>
<reference evidence="1 2" key="1">
    <citation type="submission" date="2017-06" db="EMBL/GenBank/DDBJ databases">
        <authorList>
            <person name="Kim H.J."/>
            <person name="Triplett B.A."/>
        </authorList>
    </citation>
    <scope>NUCLEOTIDE SEQUENCE [LARGE SCALE GENOMIC DNA]</scope>
    <source>
        <strain evidence="1 2">CGMCC 4.2132</strain>
    </source>
</reference>
<keyword evidence="2" id="KW-1185">Reference proteome</keyword>
<dbReference type="SUPFAM" id="SSF51679">
    <property type="entry name" value="Bacterial luciferase-like"/>
    <property type="match status" value="1"/>
</dbReference>
<organism evidence="1 2">
    <name type="scientific">Streptosporangium subroseum</name>
    <dbReference type="NCBI Taxonomy" id="106412"/>
    <lineage>
        <taxon>Bacteria</taxon>
        <taxon>Bacillati</taxon>
        <taxon>Actinomycetota</taxon>
        <taxon>Actinomycetes</taxon>
        <taxon>Streptosporangiales</taxon>
        <taxon>Streptosporangiaceae</taxon>
        <taxon>Streptosporangium</taxon>
    </lineage>
</organism>
<dbReference type="CDD" id="cd00347">
    <property type="entry name" value="Flavin_utilizing_monoxygenases"/>
    <property type="match status" value="1"/>
</dbReference>
<dbReference type="Gene3D" id="3.20.20.30">
    <property type="entry name" value="Luciferase-like domain"/>
    <property type="match status" value="1"/>
</dbReference>
<name>A0A239E347_9ACTN</name>
<dbReference type="AlphaFoldDB" id="A0A239E347"/>
<dbReference type="InterPro" id="IPR036661">
    <property type="entry name" value="Luciferase-like_sf"/>
</dbReference>
<evidence type="ECO:0000313" key="2">
    <source>
        <dbReference type="Proteomes" id="UP000198282"/>
    </source>
</evidence>
<protein>
    <recommendedName>
        <fullName evidence="3">Luciferase-like monooxygenase</fullName>
    </recommendedName>
</protein>
<proteinExistence type="predicted"/>
<accession>A0A239E347</accession>
<evidence type="ECO:0008006" key="3">
    <source>
        <dbReference type="Google" id="ProtNLM"/>
    </source>
</evidence>
<dbReference type="Proteomes" id="UP000198282">
    <property type="component" value="Unassembled WGS sequence"/>
</dbReference>